<keyword evidence="3" id="KW-1185">Reference proteome</keyword>
<dbReference type="CDD" id="cd03032">
    <property type="entry name" value="ArsC_Spx"/>
    <property type="match status" value="1"/>
</dbReference>
<organism evidence="2 3">
    <name type="scientific">Oceanobacillus arenosus</name>
    <dbReference type="NCBI Taxonomy" id="1229153"/>
    <lineage>
        <taxon>Bacteria</taxon>
        <taxon>Bacillati</taxon>
        <taxon>Bacillota</taxon>
        <taxon>Bacilli</taxon>
        <taxon>Bacillales</taxon>
        <taxon>Bacillaceae</taxon>
        <taxon>Oceanobacillus</taxon>
    </lineage>
</organism>
<dbReference type="PANTHER" id="PTHR30041:SF7">
    <property type="entry name" value="GLOBAL TRANSCRIPTIONAL REGULATOR SPX"/>
    <property type="match status" value="1"/>
</dbReference>
<dbReference type="InterPro" id="IPR006504">
    <property type="entry name" value="Tscrpt_reg_Spx/MgsR"/>
</dbReference>
<dbReference type="InterPro" id="IPR006660">
    <property type="entry name" value="Arsenate_reductase-like"/>
</dbReference>
<dbReference type="AlphaFoldDB" id="A0A3D8PLI4"/>
<dbReference type="NCBIfam" id="TIGR01617">
    <property type="entry name" value="arsC_related"/>
    <property type="match status" value="1"/>
</dbReference>
<evidence type="ECO:0000256" key="1">
    <source>
        <dbReference type="PROSITE-ProRule" id="PRU01282"/>
    </source>
</evidence>
<dbReference type="Gene3D" id="3.40.30.10">
    <property type="entry name" value="Glutaredoxin"/>
    <property type="match status" value="1"/>
</dbReference>
<dbReference type="RefSeq" id="WP_115774729.1">
    <property type="nucleotide sequence ID" value="NZ_PIOC01000028.1"/>
</dbReference>
<proteinExistence type="inferred from homology"/>
<reference evidence="3" key="1">
    <citation type="submission" date="2017-11" db="EMBL/GenBank/DDBJ databases">
        <authorList>
            <person name="Zhu W."/>
        </authorList>
    </citation>
    <scope>NUCLEOTIDE SEQUENCE [LARGE SCALE GENOMIC DNA]</scope>
    <source>
        <strain evidence="3">CAU 1183</strain>
    </source>
</reference>
<dbReference type="PANTHER" id="PTHR30041">
    <property type="entry name" value="ARSENATE REDUCTASE"/>
    <property type="match status" value="1"/>
</dbReference>
<dbReference type="OrthoDB" id="9794155at2"/>
<dbReference type="Proteomes" id="UP000257143">
    <property type="component" value="Unassembled WGS sequence"/>
</dbReference>
<dbReference type="PROSITE" id="PS51353">
    <property type="entry name" value="ARSC"/>
    <property type="match status" value="1"/>
</dbReference>
<dbReference type="InterPro" id="IPR036249">
    <property type="entry name" value="Thioredoxin-like_sf"/>
</dbReference>
<gene>
    <name evidence="2" type="ORF">CWR48_18105</name>
</gene>
<name>A0A3D8PLI4_9BACI</name>
<evidence type="ECO:0000313" key="3">
    <source>
        <dbReference type="Proteomes" id="UP000257143"/>
    </source>
</evidence>
<protein>
    <submittedName>
        <fullName evidence="2">Transcriptional regulator Spx</fullName>
    </submittedName>
</protein>
<dbReference type="EMBL" id="PIOC01000028">
    <property type="protein sequence ID" value="RDW16099.1"/>
    <property type="molecule type" value="Genomic_DNA"/>
</dbReference>
<comment type="caution">
    <text evidence="2">The sequence shown here is derived from an EMBL/GenBank/DDBJ whole genome shotgun (WGS) entry which is preliminary data.</text>
</comment>
<comment type="similarity">
    <text evidence="1">Belongs to the ArsC family.</text>
</comment>
<sequence length="131" mass="15552">MLKLYIKPGCTSCKKAKKWLERNEIPFVERNIFTNSLTLSEIKEIFRLTDNGTDDVISMRSRIARNQMVNMDQLSLKDLYSFIQENPSILKSPIIHDEKRLMVGYNEHQIRRFIPRSIRLLYLHKAQKMIP</sequence>
<dbReference type="SUPFAM" id="SSF52833">
    <property type="entry name" value="Thioredoxin-like"/>
    <property type="match status" value="1"/>
</dbReference>
<dbReference type="NCBIfam" id="NF002459">
    <property type="entry name" value="PRK01655.1"/>
    <property type="match status" value="1"/>
</dbReference>
<accession>A0A3D8PLI4</accession>
<evidence type="ECO:0000313" key="2">
    <source>
        <dbReference type="EMBL" id="RDW16099.1"/>
    </source>
</evidence>
<dbReference type="Pfam" id="PF03960">
    <property type="entry name" value="ArsC"/>
    <property type="match status" value="1"/>
</dbReference>